<dbReference type="Proteomes" id="UP000006691">
    <property type="component" value="Chromosome"/>
</dbReference>
<proteinExistence type="predicted"/>
<sequence length="89" mass="10054">MKSVAIKLYLYTLFSLLCAVGLFYLSIKFGEMAYWGNGLTWFLSLKIRDDSKNGFYSYSINLLRTLSILALGLGFLWTTFLIIAGMSGM</sequence>
<feature type="transmembrane region" description="Helical" evidence="1">
    <location>
        <begin position="9"/>
        <end position="27"/>
    </location>
</feature>
<feature type="transmembrane region" description="Helical" evidence="1">
    <location>
        <begin position="62"/>
        <end position="84"/>
    </location>
</feature>
<evidence type="ECO:0000256" key="1">
    <source>
        <dbReference type="SAM" id="Phobius"/>
    </source>
</evidence>
<organism evidence="2 3">
    <name type="scientific">Solibacillus silvestris (strain StLB046)</name>
    <name type="common">Bacillus silvestris</name>
    <dbReference type="NCBI Taxonomy" id="1002809"/>
    <lineage>
        <taxon>Bacteria</taxon>
        <taxon>Bacillati</taxon>
        <taxon>Bacillota</taxon>
        <taxon>Bacilli</taxon>
        <taxon>Bacillales</taxon>
        <taxon>Caryophanaceae</taxon>
        <taxon>Solibacillus</taxon>
    </lineage>
</organism>
<evidence type="ECO:0000313" key="3">
    <source>
        <dbReference type="Proteomes" id="UP000006691"/>
    </source>
</evidence>
<keyword evidence="1" id="KW-1133">Transmembrane helix</keyword>
<keyword evidence="1" id="KW-0812">Transmembrane</keyword>
<dbReference type="AlphaFoldDB" id="F2F0X5"/>
<evidence type="ECO:0000313" key="2">
    <source>
        <dbReference type="EMBL" id="BAK16369.1"/>
    </source>
</evidence>
<dbReference type="STRING" id="1002809.SSIL_1946"/>
<protein>
    <submittedName>
        <fullName evidence="2">Uncharacterized protein</fullName>
    </submittedName>
</protein>
<reference evidence="3" key="1">
    <citation type="submission" date="2011-04" db="EMBL/GenBank/DDBJ databases">
        <title>Genome sequence of Solibacillus silvestris StLB046.</title>
        <authorList>
            <person name="Morohoshi T."/>
            <person name="Someya N."/>
            <person name="Ikeda T."/>
        </authorList>
    </citation>
    <scope>NUCLEOTIDE SEQUENCE [LARGE SCALE GENOMIC DNA]</scope>
    <source>
        <strain evidence="3">StLB046</strain>
    </source>
</reference>
<name>F2F0X5_SOLSS</name>
<dbReference type="KEGG" id="siv:SSIL_1946"/>
<gene>
    <name evidence="2" type="ordered locus">SSIL_1946</name>
</gene>
<accession>F2F0X5</accession>
<dbReference type="EMBL" id="AP012157">
    <property type="protein sequence ID" value="BAK16369.1"/>
    <property type="molecule type" value="Genomic_DNA"/>
</dbReference>
<keyword evidence="3" id="KW-1185">Reference proteome</keyword>
<reference evidence="2 3" key="2">
    <citation type="journal article" date="2012" name="J. Biosci. Bioeng.">
        <title>Complete genome sequence and characterization of the N-acylhomoserine lactone-degrading gene of the potato leaf-associated Solibacillus silvestris.</title>
        <authorList>
            <person name="Morohoshi T."/>
            <person name="Tominaga Y."/>
            <person name="Someya N."/>
            <person name="Ikeda T."/>
        </authorList>
    </citation>
    <scope>NUCLEOTIDE SEQUENCE [LARGE SCALE GENOMIC DNA]</scope>
    <source>
        <strain evidence="2 3">StLB046</strain>
    </source>
</reference>
<dbReference type="HOGENOM" id="CLU_2453022_0_0_9"/>
<keyword evidence="1" id="KW-0472">Membrane</keyword>